<dbReference type="EMBL" id="JAUSUB010000036">
    <property type="protein sequence ID" value="MDQ0273285.1"/>
    <property type="molecule type" value="Genomic_DNA"/>
</dbReference>
<keyword evidence="2" id="KW-1185">Reference proteome</keyword>
<gene>
    <name evidence="1" type="ORF">J2S17_005217</name>
</gene>
<comment type="caution">
    <text evidence="1">The sequence shown here is derived from an EMBL/GenBank/DDBJ whole genome shotgun (WGS) entry which is preliminary data.</text>
</comment>
<protein>
    <submittedName>
        <fullName evidence="1">Nucleotidyltransferase</fullName>
    </submittedName>
</protein>
<sequence>MNDIVLEGEVKQEITKILERKISGEELDLEPRIDVINSFIEKEIQHMTNYVKTLDKKVEDPTKILYPLFRDALEEVGRCLLFLKKG</sequence>
<reference evidence="1 2" key="1">
    <citation type="submission" date="2023-07" db="EMBL/GenBank/DDBJ databases">
        <title>Genomic Encyclopedia of Type Strains, Phase IV (KMG-IV): sequencing the most valuable type-strain genomes for metagenomic binning, comparative biology and taxonomic classification.</title>
        <authorList>
            <person name="Goeker M."/>
        </authorList>
    </citation>
    <scope>NUCLEOTIDE SEQUENCE [LARGE SCALE GENOMIC DNA]</scope>
    <source>
        <strain evidence="1 2">DSM 23494</strain>
    </source>
</reference>
<dbReference type="Pfam" id="PF10127">
    <property type="entry name" value="RlaP"/>
    <property type="match status" value="1"/>
</dbReference>
<evidence type="ECO:0000313" key="2">
    <source>
        <dbReference type="Proteomes" id="UP001238088"/>
    </source>
</evidence>
<accession>A0ABU0AQI5</accession>
<dbReference type="Proteomes" id="UP001238088">
    <property type="component" value="Unassembled WGS sequence"/>
</dbReference>
<evidence type="ECO:0000313" key="1">
    <source>
        <dbReference type="EMBL" id="MDQ0273285.1"/>
    </source>
</evidence>
<proteinExistence type="predicted"/>
<name>A0ABU0AQI5_9BACI</name>
<organism evidence="1 2">
    <name type="scientific">Cytobacillus purgationiresistens</name>
    <dbReference type="NCBI Taxonomy" id="863449"/>
    <lineage>
        <taxon>Bacteria</taxon>
        <taxon>Bacillati</taxon>
        <taxon>Bacillota</taxon>
        <taxon>Bacilli</taxon>
        <taxon>Bacillales</taxon>
        <taxon>Bacillaceae</taxon>
        <taxon>Cytobacillus</taxon>
    </lineage>
</organism>
<dbReference type="InterPro" id="IPR018775">
    <property type="entry name" value="RlaP"/>
</dbReference>